<dbReference type="Pfam" id="PF12697">
    <property type="entry name" value="Abhydrolase_6"/>
    <property type="match status" value="1"/>
</dbReference>
<accession>L0GTE7</accession>
<reference evidence="3 4" key="1">
    <citation type="submission" date="2011-09" db="EMBL/GenBank/DDBJ databases">
        <title>Complete sequence of chromosome of Thioflavicoccus mobilis 8321.</title>
        <authorList>
            <consortium name="US DOE Joint Genome Institute"/>
            <person name="Lucas S."/>
            <person name="Han J."/>
            <person name="Lapidus A."/>
            <person name="Cheng J.-F."/>
            <person name="Goodwin L."/>
            <person name="Pitluck S."/>
            <person name="Peters L."/>
            <person name="Ovchinnikova G."/>
            <person name="Lu M."/>
            <person name="Detter J.C."/>
            <person name="Han C."/>
            <person name="Tapia R."/>
            <person name="Land M."/>
            <person name="Hauser L."/>
            <person name="Kyrpides N."/>
            <person name="Ivanova N."/>
            <person name="Pagani I."/>
            <person name="Vogl K."/>
            <person name="Liu Z."/>
            <person name="Imhoff J."/>
            <person name="Thiel V."/>
            <person name="Frigaard N.-U."/>
            <person name="Bryant D."/>
            <person name="Woyke T."/>
        </authorList>
    </citation>
    <scope>NUCLEOTIDE SEQUENCE [LARGE SCALE GENOMIC DNA]</scope>
    <source>
        <strain evidence="3 4">8321</strain>
    </source>
</reference>
<dbReference type="OrthoDB" id="9808398at2"/>
<dbReference type="PANTHER" id="PTHR46438">
    <property type="entry name" value="ALPHA/BETA-HYDROLASES SUPERFAMILY PROTEIN"/>
    <property type="match status" value="1"/>
</dbReference>
<evidence type="ECO:0000313" key="4">
    <source>
        <dbReference type="Proteomes" id="UP000010816"/>
    </source>
</evidence>
<dbReference type="InterPro" id="IPR029058">
    <property type="entry name" value="AB_hydrolase_fold"/>
</dbReference>
<dbReference type="GO" id="GO:0016746">
    <property type="term" value="F:acyltransferase activity"/>
    <property type="evidence" value="ECO:0007669"/>
    <property type="project" value="UniProtKB-KW"/>
</dbReference>
<keyword evidence="3" id="KW-0378">Hydrolase</keyword>
<name>L0GTE7_9GAMM</name>
<keyword evidence="3" id="KW-0808">Transferase</keyword>
<dbReference type="HOGENOM" id="CLU_020336_13_4_6"/>
<evidence type="ECO:0000256" key="1">
    <source>
        <dbReference type="SAM" id="MobiDB-lite"/>
    </source>
</evidence>
<feature type="domain" description="AB hydrolase-1" evidence="2">
    <location>
        <begin position="112"/>
        <end position="357"/>
    </location>
</feature>
<feature type="compositionally biased region" description="Basic residues" evidence="1">
    <location>
        <begin position="1"/>
        <end position="15"/>
    </location>
</feature>
<dbReference type="Gene3D" id="3.40.50.1820">
    <property type="entry name" value="alpha/beta hydrolase"/>
    <property type="match status" value="1"/>
</dbReference>
<dbReference type="PANTHER" id="PTHR46438:SF2">
    <property type="entry name" value="ALPHA_BETA-HYDROLASES SUPERFAMILY PROTEIN"/>
    <property type="match status" value="1"/>
</dbReference>
<dbReference type="EMBL" id="CP003051">
    <property type="protein sequence ID" value="AGA89281.1"/>
    <property type="molecule type" value="Genomic_DNA"/>
</dbReference>
<feature type="compositionally biased region" description="Polar residues" evidence="1">
    <location>
        <begin position="51"/>
        <end position="62"/>
    </location>
</feature>
<feature type="region of interest" description="Disordered" evidence="1">
    <location>
        <begin position="1"/>
        <end position="90"/>
    </location>
</feature>
<dbReference type="Proteomes" id="UP000010816">
    <property type="component" value="Chromosome"/>
</dbReference>
<feature type="compositionally biased region" description="Low complexity" evidence="1">
    <location>
        <begin position="35"/>
        <end position="50"/>
    </location>
</feature>
<protein>
    <submittedName>
        <fullName evidence="3">Putative hydrolase or acyltransferase of alpha/beta superfamily</fullName>
    </submittedName>
</protein>
<dbReference type="InterPro" id="IPR000073">
    <property type="entry name" value="AB_hydrolase_1"/>
</dbReference>
<proteinExistence type="predicted"/>
<dbReference type="eggNOG" id="COG0596">
    <property type="taxonomic scope" value="Bacteria"/>
</dbReference>
<organism evidence="3 4">
    <name type="scientific">Thioflavicoccus mobilis 8321</name>
    <dbReference type="NCBI Taxonomy" id="765912"/>
    <lineage>
        <taxon>Bacteria</taxon>
        <taxon>Pseudomonadati</taxon>
        <taxon>Pseudomonadota</taxon>
        <taxon>Gammaproteobacteria</taxon>
        <taxon>Chromatiales</taxon>
        <taxon>Chromatiaceae</taxon>
        <taxon>Thioflavicoccus</taxon>
    </lineage>
</organism>
<dbReference type="GO" id="GO:0016787">
    <property type="term" value="F:hydrolase activity"/>
    <property type="evidence" value="ECO:0007669"/>
    <property type="project" value="UniProtKB-KW"/>
</dbReference>
<keyword evidence="4" id="KW-1185">Reference proteome</keyword>
<dbReference type="RefSeq" id="WP_015279429.1">
    <property type="nucleotide sequence ID" value="NC_019940.1"/>
</dbReference>
<dbReference type="SUPFAM" id="SSF53474">
    <property type="entry name" value="alpha/beta-Hydrolases"/>
    <property type="match status" value="1"/>
</dbReference>
<evidence type="ECO:0000259" key="2">
    <source>
        <dbReference type="Pfam" id="PF12697"/>
    </source>
</evidence>
<gene>
    <name evidence="3" type="ORF">Thimo_0420</name>
</gene>
<sequence length="399" mass="42971">MTRAKRRSSRSKKGNHNAAHSTHPKGAATPKRAKGAGTPASPAPATKAPSHTNKGGTKQATANPKPAAKKVTNSGGAVPLPDAVAAPRHDHVTQDGVRINYYVDGPEGGRPLVLIHAVNAAPSTYELKPLFEHYCATRRVYALDLPGFGFSDRGDRRYSPQLYSGVIADFVRRAVGEPVDAIALSLGCEFTSGAALREPDLFATLALISPTGFSERNLPNGQGQLAKWLHKALSVPLWGSRLFSLLTVRPSIRYFMSKSFVGKVPDAYIEYAYATAHQPGAHHAPLYFLSGQLFTTAAYGELYSKLTQPVLVIRDRDPYVGFERLAELMADHPNWTEEQIAPSCGLPHWERLAETAKVLDRFWAANSAQPEPEPEPEPGPAPAAAPSVAPTPADPEQAP</sequence>
<feature type="compositionally biased region" description="Low complexity" evidence="1">
    <location>
        <begin position="384"/>
        <end position="399"/>
    </location>
</feature>
<dbReference type="KEGG" id="tmb:Thimo_0420"/>
<dbReference type="AlphaFoldDB" id="L0GTE7"/>
<keyword evidence="3" id="KW-0012">Acyltransferase</keyword>
<evidence type="ECO:0000313" key="3">
    <source>
        <dbReference type="EMBL" id="AGA89281.1"/>
    </source>
</evidence>
<dbReference type="STRING" id="765912.Thimo_0420"/>
<feature type="region of interest" description="Disordered" evidence="1">
    <location>
        <begin position="363"/>
        <end position="399"/>
    </location>
</feature>